<dbReference type="Gene3D" id="1.10.10.10">
    <property type="entry name" value="Winged helix-like DNA-binding domain superfamily/Winged helix DNA-binding domain"/>
    <property type="match status" value="1"/>
</dbReference>
<keyword evidence="8" id="KW-0804">Transcription</keyword>
<evidence type="ECO:0000256" key="7">
    <source>
        <dbReference type="ARBA" id="ARBA00023159"/>
    </source>
</evidence>
<feature type="domain" description="Response regulatory" evidence="11">
    <location>
        <begin position="7"/>
        <end position="120"/>
    </location>
</feature>
<keyword evidence="6 10" id="KW-0238">DNA-binding</keyword>
<dbReference type="GO" id="GO:0032993">
    <property type="term" value="C:protein-DNA complex"/>
    <property type="evidence" value="ECO:0007669"/>
    <property type="project" value="TreeGrafter"/>
</dbReference>
<dbReference type="Gene3D" id="6.10.250.690">
    <property type="match status" value="1"/>
</dbReference>
<dbReference type="InterPro" id="IPR001867">
    <property type="entry name" value="OmpR/PhoB-type_DNA-bd"/>
</dbReference>
<dbReference type="CDD" id="cd00383">
    <property type="entry name" value="trans_reg_C"/>
    <property type="match status" value="1"/>
</dbReference>
<dbReference type="EMBL" id="RKRK01000002">
    <property type="protein sequence ID" value="RPF58046.1"/>
    <property type="molecule type" value="Genomic_DNA"/>
</dbReference>
<keyword evidence="5" id="KW-0805">Transcription regulation</keyword>
<evidence type="ECO:0000259" key="11">
    <source>
        <dbReference type="PROSITE" id="PS50110"/>
    </source>
</evidence>
<dbReference type="FunFam" id="3.40.50.2300:FF:000001">
    <property type="entry name" value="DNA-binding response regulator PhoB"/>
    <property type="match status" value="1"/>
</dbReference>
<dbReference type="GO" id="GO:0000156">
    <property type="term" value="F:phosphorelay response regulator activity"/>
    <property type="evidence" value="ECO:0007669"/>
    <property type="project" value="TreeGrafter"/>
</dbReference>
<dbReference type="AlphaFoldDB" id="A0A3N5BJL1"/>
<dbReference type="InterPro" id="IPR001789">
    <property type="entry name" value="Sig_transdc_resp-reg_receiver"/>
</dbReference>
<dbReference type="InterPro" id="IPR036388">
    <property type="entry name" value="WH-like_DNA-bd_sf"/>
</dbReference>
<dbReference type="PANTHER" id="PTHR48111:SF44">
    <property type="entry name" value="TRANSCRIPTIONAL REGULATORY PROTEIN RESD"/>
    <property type="match status" value="1"/>
</dbReference>
<evidence type="ECO:0000256" key="3">
    <source>
        <dbReference type="ARBA" id="ARBA00022553"/>
    </source>
</evidence>
<dbReference type="Proteomes" id="UP000277108">
    <property type="component" value="Unassembled WGS sequence"/>
</dbReference>
<dbReference type="InterPro" id="IPR016032">
    <property type="entry name" value="Sig_transdc_resp-reg_C-effctor"/>
</dbReference>
<evidence type="ECO:0000259" key="12">
    <source>
        <dbReference type="PROSITE" id="PS51755"/>
    </source>
</evidence>
<evidence type="ECO:0000256" key="6">
    <source>
        <dbReference type="ARBA" id="ARBA00023125"/>
    </source>
</evidence>
<sequence>MTNDQYRILLVDDEDRIRKLLHLYLTREQFEVTEAQNGQQALELALSKDFHCILLDLMLPELSGEEVCQEIRKVKDTPIIMLTAKGEETNRVDGFELGADDYIVKPFSPREVVLRVKALLRRTSEESFSKKSMYTKDLIVFNRLVIDNDSHKVTIDQRDVTLTPKEYELLLFLVKTPDKVYDREDLLKFVWNYEFYGDLRTVDTHIKRLREKMNKVAPGSGQMIATVWGVGYKFEELT</sequence>
<feature type="modified residue" description="4-aspartylphosphate" evidence="9">
    <location>
        <position position="56"/>
    </location>
</feature>
<keyword evidence="14" id="KW-1185">Reference proteome</keyword>
<evidence type="ECO:0000256" key="1">
    <source>
        <dbReference type="ARBA" id="ARBA00004496"/>
    </source>
</evidence>
<dbReference type="RefSeq" id="WP_123807534.1">
    <property type="nucleotide sequence ID" value="NZ_RKRK01000002.1"/>
</dbReference>
<accession>A0A3N5BJL1</accession>
<feature type="domain" description="OmpR/PhoB-type" evidence="12">
    <location>
        <begin position="136"/>
        <end position="236"/>
    </location>
</feature>
<dbReference type="SUPFAM" id="SSF52172">
    <property type="entry name" value="CheY-like"/>
    <property type="match status" value="1"/>
</dbReference>
<dbReference type="PANTHER" id="PTHR48111">
    <property type="entry name" value="REGULATOR OF RPOS"/>
    <property type="match status" value="1"/>
</dbReference>
<dbReference type="PROSITE" id="PS50110">
    <property type="entry name" value="RESPONSE_REGULATORY"/>
    <property type="match status" value="1"/>
</dbReference>
<protein>
    <submittedName>
        <fullName evidence="13">Two-component system response regulator ResD</fullName>
    </submittedName>
</protein>
<feature type="DNA-binding region" description="OmpR/PhoB-type" evidence="10">
    <location>
        <begin position="136"/>
        <end position="236"/>
    </location>
</feature>
<dbReference type="Pfam" id="PF00486">
    <property type="entry name" value="Trans_reg_C"/>
    <property type="match status" value="1"/>
</dbReference>
<evidence type="ECO:0000256" key="9">
    <source>
        <dbReference type="PROSITE-ProRule" id="PRU00169"/>
    </source>
</evidence>
<evidence type="ECO:0000256" key="4">
    <source>
        <dbReference type="ARBA" id="ARBA00023012"/>
    </source>
</evidence>
<dbReference type="SMART" id="SM00448">
    <property type="entry name" value="REC"/>
    <property type="match status" value="1"/>
</dbReference>
<organism evidence="13 14">
    <name type="scientific">Abyssicoccus albus</name>
    <dbReference type="NCBI Taxonomy" id="1817405"/>
    <lineage>
        <taxon>Bacteria</taxon>
        <taxon>Bacillati</taxon>
        <taxon>Bacillota</taxon>
        <taxon>Bacilli</taxon>
        <taxon>Bacillales</taxon>
        <taxon>Abyssicoccaceae</taxon>
    </lineage>
</organism>
<keyword evidence="3 9" id="KW-0597">Phosphoprotein</keyword>
<evidence type="ECO:0000313" key="13">
    <source>
        <dbReference type="EMBL" id="RPF58046.1"/>
    </source>
</evidence>
<evidence type="ECO:0000256" key="2">
    <source>
        <dbReference type="ARBA" id="ARBA00022490"/>
    </source>
</evidence>
<name>A0A3N5BJL1_9BACL</name>
<gene>
    <name evidence="13" type="ORF">EDD62_0684</name>
</gene>
<proteinExistence type="predicted"/>
<dbReference type="Gene3D" id="3.40.50.2300">
    <property type="match status" value="1"/>
</dbReference>
<evidence type="ECO:0000256" key="10">
    <source>
        <dbReference type="PROSITE-ProRule" id="PRU01091"/>
    </source>
</evidence>
<dbReference type="SMART" id="SM00862">
    <property type="entry name" value="Trans_reg_C"/>
    <property type="match status" value="1"/>
</dbReference>
<keyword evidence="7" id="KW-0010">Activator</keyword>
<reference evidence="13 14" key="1">
    <citation type="submission" date="2018-11" db="EMBL/GenBank/DDBJ databases">
        <title>Genomic Encyclopedia of Type Strains, Phase IV (KMG-IV): sequencing the most valuable type-strain genomes for metagenomic binning, comparative biology and taxonomic classification.</title>
        <authorList>
            <person name="Goeker M."/>
        </authorList>
    </citation>
    <scope>NUCLEOTIDE SEQUENCE [LARGE SCALE GENOMIC DNA]</scope>
    <source>
        <strain evidence="13 14">DSM 29158</strain>
    </source>
</reference>
<keyword evidence="4" id="KW-0902">Two-component regulatory system</keyword>
<dbReference type="GO" id="GO:0005829">
    <property type="term" value="C:cytosol"/>
    <property type="evidence" value="ECO:0007669"/>
    <property type="project" value="TreeGrafter"/>
</dbReference>
<dbReference type="GO" id="GO:0000976">
    <property type="term" value="F:transcription cis-regulatory region binding"/>
    <property type="evidence" value="ECO:0007669"/>
    <property type="project" value="TreeGrafter"/>
</dbReference>
<keyword evidence="2" id="KW-0963">Cytoplasm</keyword>
<dbReference type="SUPFAM" id="SSF46894">
    <property type="entry name" value="C-terminal effector domain of the bipartite response regulators"/>
    <property type="match status" value="1"/>
</dbReference>
<dbReference type="InterPro" id="IPR039420">
    <property type="entry name" value="WalR-like"/>
</dbReference>
<dbReference type="InterPro" id="IPR011006">
    <property type="entry name" value="CheY-like_superfamily"/>
</dbReference>
<evidence type="ECO:0000256" key="8">
    <source>
        <dbReference type="ARBA" id="ARBA00023163"/>
    </source>
</evidence>
<dbReference type="FunFam" id="1.10.10.10:FF:000018">
    <property type="entry name" value="DNA-binding response regulator ResD"/>
    <property type="match status" value="1"/>
</dbReference>
<dbReference type="CDD" id="cd17574">
    <property type="entry name" value="REC_OmpR"/>
    <property type="match status" value="1"/>
</dbReference>
<dbReference type="GO" id="GO:0006355">
    <property type="term" value="P:regulation of DNA-templated transcription"/>
    <property type="evidence" value="ECO:0007669"/>
    <property type="project" value="InterPro"/>
</dbReference>
<evidence type="ECO:0000256" key="5">
    <source>
        <dbReference type="ARBA" id="ARBA00023015"/>
    </source>
</evidence>
<dbReference type="PROSITE" id="PS51755">
    <property type="entry name" value="OMPR_PHOB"/>
    <property type="match status" value="1"/>
</dbReference>
<comment type="caution">
    <text evidence="13">The sequence shown here is derived from an EMBL/GenBank/DDBJ whole genome shotgun (WGS) entry which is preliminary data.</text>
</comment>
<evidence type="ECO:0000313" key="14">
    <source>
        <dbReference type="Proteomes" id="UP000277108"/>
    </source>
</evidence>
<dbReference type="Pfam" id="PF00072">
    <property type="entry name" value="Response_reg"/>
    <property type="match status" value="1"/>
</dbReference>
<comment type="subcellular location">
    <subcellularLocation>
        <location evidence="1">Cytoplasm</location>
    </subcellularLocation>
</comment>
<dbReference type="OrthoDB" id="9790442at2"/>